<evidence type="ECO:0000313" key="3">
    <source>
        <dbReference type="EMBL" id="OAS19313.1"/>
    </source>
</evidence>
<keyword evidence="3" id="KW-0413">Isomerase</keyword>
<proteinExistence type="inferred from homology"/>
<dbReference type="GO" id="GO:0097367">
    <property type="term" value="F:carbohydrate derivative binding"/>
    <property type="evidence" value="ECO:0007669"/>
    <property type="project" value="InterPro"/>
</dbReference>
<dbReference type="NCBIfam" id="TIGR03127">
    <property type="entry name" value="RuMP_HxlB"/>
    <property type="match status" value="1"/>
</dbReference>
<dbReference type="InterPro" id="IPR001347">
    <property type="entry name" value="SIS_dom"/>
</dbReference>
<dbReference type="GO" id="GO:0016853">
    <property type="term" value="F:isomerase activity"/>
    <property type="evidence" value="ECO:0007669"/>
    <property type="project" value="UniProtKB-KW"/>
</dbReference>
<dbReference type="Proteomes" id="UP000078454">
    <property type="component" value="Unassembled WGS sequence"/>
</dbReference>
<dbReference type="STRING" id="1850517.A8708_26760"/>
<comment type="caution">
    <text evidence="3">The sequence shown here is derived from an EMBL/GenBank/DDBJ whole genome shotgun (WGS) entry which is preliminary data.</text>
</comment>
<feature type="domain" description="SIS" evidence="2">
    <location>
        <begin position="31"/>
        <end position="173"/>
    </location>
</feature>
<dbReference type="AlphaFoldDB" id="A0A198AEE5"/>
<dbReference type="Gene3D" id="3.40.50.10490">
    <property type="entry name" value="Glucose-6-phosphate isomerase like protein, domain 1"/>
    <property type="match status" value="1"/>
</dbReference>
<dbReference type="CDD" id="cd05005">
    <property type="entry name" value="SIS_PHI"/>
    <property type="match status" value="1"/>
</dbReference>
<sequence>MIPHTTAGTSHVAAELYHAFQQINEGDVTELAERIMKANRVYVAGAGRSGLMGRAFAMRLMQLGIPVYVVGETVTPAIKTGDLLVIGSGSGETPLLVAFAQKAAALQVEVALITLSAHSMIGRIADYTVKLTGARKDQQDAGISLQPMGSLYEQTLLLFYDVVILSLMQKLEMDTNSMYANHANLE</sequence>
<dbReference type="InterPro" id="IPR046348">
    <property type="entry name" value="SIS_dom_sf"/>
</dbReference>
<dbReference type="RefSeq" id="WP_068663711.1">
    <property type="nucleotide sequence ID" value="NZ_LYPB01000058.1"/>
</dbReference>
<dbReference type="PANTHER" id="PTHR43443:SF1">
    <property type="entry name" value="3-HEXULOSE-6-PHOSPHATE ISOMERASE"/>
    <property type="match status" value="1"/>
</dbReference>
<keyword evidence="4" id="KW-1185">Reference proteome</keyword>
<dbReference type="GO" id="GO:1901135">
    <property type="term" value="P:carbohydrate derivative metabolic process"/>
    <property type="evidence" value="ECO:0007669"/>
    <property type="project" value="InterPro"/>
</dbReference>
<dbReference type="PROSITE" id="PS51464">
    <property type="entry name" value="SIS"/>
    <property type="match status" value="1"/>
</dbReference>
<dbReference type="InterPro" id="IPR017552">
    <property type="entry name" value="PHI/rmpB"/>
</dbReference>
<evidence type="ECO:0000259" key="2">
    <source>
        <dbReference type="PROSITE" id="PS51464"/>
    </source>
</evidence>
<name>A0A198AEE5_9BACL</name>
<comment type="similarity">
    <text evidence="1">Belongs to the SIS family. PHI subfamily.</text>
</comment>
<accession>A0A198AEE5</accession>
<dbReference type="SUPFAM" id="SSF53697">
    <property type="entry name" value="SIS domain"/>
    <property type="match status" value="1"/>
</dbReference>
<dbReference type="OrthoDB" id="9797832at2"/>
<gene>
    <name evidence="3" type="ORF">A8708_26760</name>
</gene>
<evidence type="ECO:0000256" key="1">
    <source>
        <dbReference type="ARBA" id="ARBA00009235"/>
    </source>
</evidence>
<reference evidence="3 4" key="1">
    <citation type="submission" date="2016-05" db="EMBL/GenBank/DDBJ databases">
        <title>Paenibacillus sp. 1ZS3-15 nov., isolated from the rhizosphere soil.</title>
        <authorList>
            <person name="Zhang X.X."/>
            <person name="Zhang J."/>
        </authorList>
    </citation>
    <scope>NUCLEOTIDE SEQUENCE [LARGE SCALE GENOMIC DNA]</scope>
    <source>
        <strain evidence="3 4">1ZS3-15</strain>
    </source>
</reference>
<organism evidence="3 4">
    <name type="scientific">Paenibacillus oryzisoli</name>
    <dbReference type="NCBI Taxonomy" id="1850517"/>
    <lineage>
        <taxon>Bacteria</taxon>
        <taxon>Bacillati</taxon>
        <taxon>Bacillota</taxon>
        <taxon>Bacilli</taxon>
        <taxon>Bacillales</taxon>
        <taxon>Paenibacillaceae</taxon>
        <taxon>Paenibacillus</taxon>
    </lineage>
</organism>
<dbReference type="EMBL" id="LYPB01000058">
    <property type="protein sequence ID" value="OAS19313.1"/>
    <property type="molecule type" value="Genomic_DNA"/>
</dbReference>
<protein>
    <submittedName>
        <fullName evidence="3">6-phospho 3-hexuloisomerase</fullName>
    </submittedName>
</protein>
<evidence type="ECO:0000313" key="4">
    <source>
        <dbReference type="Proteomes" id="UP000078454"/>
    </source>
</evidence>
<dbReference type="PANTHER" id="PTHR43443">
    <property type="entry name" value="3-HEXULOSE-6-PHOSPHATE ISOMERASE"/>
    <property type="match status" value="1"/>
</dbReference>
<dbReference type="Pfam" id="PF01380">
    <property type="entry name" value="SIS"/>
    <property type="match status" value="1"/>
</dbReference>